<evidence type="ECO:0000313" key="1">
    <source>
        <dbReference type="EMBL" id="QBK89773.1"/>
    </source>
</evidence>
<proteinExistence type="predicted"/>
<dbReference type="EMBL" id="MK500440">
    <property type="protein sequence ID" value="QBK89773.1"/>
    <property type="molecule type" value="Genomic_DNA"/>
</dbReference>
<sequence length="149" mass="17499">MSNTQIRPPLPSDKNRTNKTLNFVSVDELFTNIKCNINRDFLHWYLSKNTNYYNKNNVGNSDHKTSPKFIGVPHNVTFNNYGGNISQITTCVDPLKERLPLPIEDIIDLNGNYKKLDHLISNFDRRRLSRSPRKYKHNSIQTNNNNRWH</sequence>
<name>A0A481Z291_9VIRU</name>
<reference evidence="1" key="1">
    <citation type="journal article" date="2019" name="MBio">
        <title>Virus Genomes from Deep Sea Sediments Expand the Ocean Megavirome and Support Independent Origins of Viral Gigantism.</title>
        <authorList>
            <person name="Backstrom D."/>
            <person name="Yutin N."/>
            <person name="Jorgensen S.L."/>
            <person name="Dharamshi J."/>
            <person name="Homa F."/>
            <person name="Zaremba-Niedwiedzka K."/>
            <person name="Spang A."/>
            <person name="Wolf Y.I."/>
            <person name="Koonin E.V."/>
            <person name="Ettema T.J."/>
        </authorList>
    </citation>
    <scope>NUCLEOTIDE SEQUENCE</scope>
</reference>
<accession>A0A481Z291</accession>
<gene>
    <name evidence="1" type="ORF">LCPAC101_00560</name>
</gene>
<organism evidence="1">
    <name type="scientific">Pithovirus LCPAC101</name>
    <dbReference type="NCBI Taxonomy" id="2506586"/>
    <lineage>
        <taxon>Viruses</taxon>
        <taxon>Pithoviruses</taxon>
    </lineage>
</organism>
<protein>
    <submittedName>
        <fullName evidence="1">Uncharacterized protein</fullName>
    </submittedName>
</protein>